<feature type="transmembrane region" description="Helical" evidence="8">
    <location>
        <begin position="111"/>
        <end position="131"/>
    </location>
</feature>
<gene>
    <name evidence="9" type="ORF">HZA61_16560</name>
</gene>
<organism evidence="9 10">
    <name type="scientific">Eiseniibacteriota bacterium</name>
    <dbReference type="NCBI Taxonomy" id="2212470"/>
    <lineage>
        <taxon>Bacteria</taxon>
        <taxon>Candidatus Eiseniibacteriota</taxon>
    </lineage>
</organism>
<dbReference type="PANTHER" id="PTHR33908:SF11">
    <property type="entry name" value="MEMBRANE PROTEIN"/>
    <property type="match status" value="1"/>
</dbReference>
<evidence type="ECO:0000256" key="2">
    <source>
        <dbReference type="ARBA" id="ARBA00022475"/>
    </source>
</evidence>
<protein>
    <submittedName>
        <fullName evidence="9">Glycosyltransferase family 39 protein</fullName>
    </submittedName>
</protein>
<comment type="subcellular location">
    <subcellularLocation>
        <location evidence="1">Cell membrane</location>
        <topology evidence="1">Multi-pass membrane protein</topology>
    </subcellularLocation>
</comment>
<proteinExistence type="predicted"/>
<feature type="transmembrane region" description="Helical" evidence="8">
    <location>
        <begin position="82"/>
        <end position="99"/>
    </location>
</feature>
<comment type="caution">
    <text evidence="9">The sequence shown here is derived from an EMBL/GenBank/DDBJ whole genome shotgun (WGS) entry which is preliminary data.</text>
</comment>
<evidence type="ECO:0000256" key="6">
    <source>
        <dbReference type="ARBA" id="ARBA00022989"/>
    </source>
</evidence>
<evidence type="ECO:0000256" key="5">
    <source>
        <dbReference type="ARBA" id="ARBA00022692"/>
    </source>
</evidence>
<feature type="transmembrane region" description="Helical" evidence="8">
    <location>
        <begin position="346"/>
        <end position="364"/>
    </location>
</feature>
<dbReference type="AlphaFoldDB" id="A0A933W3F6"/>
<dbReference type="Proteomes" id="UP000696931">
    <property type="component" value="Unassembled WGS sequence"/>
</dbReference>
<keyword evidence="3" id="KW-0328">Glycosyltransferase</keyword>
<dbReference type="PANTHER" id="PTHR33908">
    <property type="entry name" value="MANNOSYLTRANSFERASE YKCB-RELATED"/>
    <property type="match status" value="1"/>
</dbReference>
<keyword evidence="2" id="KW-1003">Cell membrane</keyword>
<feature type="transmembrane region" description="Helical" evidence="8">
    <location>
        <begin position="137"/>
        <end position="156"/>
    </location>
</feature>
<sequence>MNGSTTLRRLTSPLALVTLALVLRFAFVLSMGNRFYFADTAEYEEAALRVLAGHAPGDSSPRAPLFPIEMALGFLVGGRHNFFAVRMLQLGLAAALSLLGMRLATRLGGRAAGAITGVALAFAPTLVFTTGMLYPTMLYATLLMVAVSAAIAANDAPSARHGAGMGAALSLAYLTDPVAIAPALALFGWLVAGVRGNRRLFGTLAAAVLTALVVLGPYVAWRKAAYGNKAVFMQKAQYVLHYSRTDSLLAEGRRVQLPKGTPYTPLATGAFVKQELRILREQPAAYLHDVSGEFVHFFKAMPDRIQTQNQYNRGPVLLLGAVYFVPVLLFSIVGLLFGASPARKRWALAVLVLATAFLYSLFFTQTRYRIPVEPMMIVLAALGVVRMFPALGRAFADDEAGTSGTPRA</sequence>
<reference evidence="9" key="1">
    <citation type="submission" date="2020-07" db="EMBL/GenBank/DDBJ databases">
        <title>Huge and variable diversity of episymbiotic CPR bacteria and DPANN archaea in groundwater ecosystems.</title>
        <authorList>
            <person name="He C.Y."/>
            <person name="Keren R."/>
            <person name="Whittaker M."/>
            <person name="Farag I.F."/>
            <person name="Doudna J."/>
            <person name="Cate J.H.D."/>
            <person name="Banfield J.F."/>
        </authorList>
    </citation>
    <scope>NUCLEOTIDE SEQUENCE</scope>
    <source>
        <strain evidence="9">NC_groundwater_1813_Pr3_B-0.1um_71_17</strain>
    </source>
</reference>
<evidence type="ECO:0000313" key="10">
    <source>
        <dbReference type="Proteomes" id="UP000696931"/>
    </source>
</evidence>
<dbReference type="GO" id="GO:0016763">
    <property type="term" value="F:pentosyltransferase activity"/>
    <property type="evidence" value="ECO:0007669"/>
    <property type="project" value="TreeGrafter"/>
</dbReference>
<evidence type="ECO:0000256" key="7">
    <source>
        <dbReference type="ARBA" id="ARBA00023136"/>
    </source>
</evidence>
<dbReference type="GO" id="GO:0005886">
    <property type="term" value="C:plasma membrane"/>
    <property type="evidence" value="ECO:0007669"/>
    <property type="project" value="UniProtKB-SubCell"/>
</dbReference>
<feature type="transmembrane region" description="Helical" evidence="8">
    <location>
        <begin position="316"/>
        <end position="340"/>
    </location>
</feature>
<keyword evidence="5 8" id="KW-0812">Transmembrane</keyword>
<feature type="transmembrane region" description="Helical" evidence="8">
    <location>
        <begin position="376"/>
        <end position="396"/>
    </location>
</feature>
<evidence type="ECO:0000313" key="9">
    <source>
        <dbReference type="EMBL" id="MBI5171100.1"/>
    </source>
</evidence>
<keyword evidence="7 8" id="KW-0472">Membrane</keyword>
<dbReference type="InterPro" id="IPR050297">
    <property type="entry name" value="LipidA_mod_glycosyltrf_83"/>
</dbReference>
<name>A0A933W3F6_UNCEI</name>
<evidence type="ECO:0000256" key="8">
    <source>
        <dbReference type="SAM" id="Phobius"/>
    </source>
</evidence>
<dbReference type="EMBL" id="JACRIW010000118">
    <property type="protein sequence ID" value="MBI5171100.1"/>
    <property type="molecule type" value="Genomic_DNA"/>
</dbReference>
<accession>A0A933W3F6</accession>
<feature type="transmembrane region" description="Helical" evidence="8">
    <location>
        <begin position="200"/>
        <end position="221"/>
    </location>
</feature>
<evidence type="ECO:0000256" key="4">
    <source>
        <dbReference type="ARBA" id="ARBA00022679"/>
    </source>
</evidence>
<dbReference type="GO" id="GO:0009103">
    <property type="term" value="P:lipopolysaccharide biosynthetic process"/>
    <property type="evidence" value="ECO:0007669"/>
    <property type="project" value="UniProtKB-ARBA"/>
</dbReference>
<keyword evidence="6 8" id="KW-1133">Transmembrane helix</keyword>
<feature type="transmembrane region" description="Helical" evidence="8">
    <location>
        <begin position="168"/>
        <end position="194"/>
    </location>
</feature>
<evidence type="ECO:0000256" key="1">
    <source>
        <dbReference type="ARBA" id="ARBA00004651"/>
    </source>
</evidence>
<evidence type="ECO:0000256" key="3">
    <source>
        <dbReference type="ARBA" id="ARBA00022676"/>
    </source>
</evidence>
<keyword evidence="4" id="KW-0808">Transferase</keyword>